<organism evidence="2 3">
    <name type="scientific">Alkanindiges illinoisensis</name>
    <dbReference type="NCBI Taxonomy" id="197183"/>
    <lineage>
        <taxon>Bacteria</taxon>
        <taxon>Pseudomonadati</taxon>
        <taxon>Pseudomonadota</taxon>
        <taxon>Gammaproteobacteria</taxon>
        <taxon>Moraxellales</taxon>
        <taxon>Moraxellaceae</taxon>
        <taxon>Alkanindiges</taxon>
    </lineage>
</organism>
<keyword evidence="1" id="KW-0812">Transmembrane</keyword>
<proteinExistence type="predicted"/>
<feature type="transmembrane region" description="Helical" evidence="1">
    <location>
        <begin position="6"/>
        <end position="26"/>
    </location>
</feature>
<dbReference type="RefSeq" id="WP_134243798.1">
    <property type="nucleotide sequence ID" value="NZ_SNTY01000014.1"/>
</dbReference>
<evidence type="ECO:0000313" key="3">
    <source>
        <dbReference type="Proteomes" id="UP000297834"/>
    </source>
</evidence>
<sequence length="180" mass="20847">MINPSKGIQFIIYSFGLLASLSWFFIDFISSHFWQENFIYSFIFFLLLITFFYFQIFRITGWKTQLSPNSSGTLTILFFGSITVLMIFLASYSIAKKTVPWIYTRLNGQPAELILTAQKISFTGRKGCHTYLYFRADNENKICIRSSQDKYPDTEFKAKLIGKQSKLGFLVQSIEVAEQP</sequence>
<protein>
    <submittedName>
        <fullName evidence="2">Uncharacterized protein</fullName>
    </submittedName>
</protein>
<dbReference type="AlphaFoldDB" id="A0A4Y7XE60"/>
<keyword evidence="3" id="KW-1185">Reference proteome</keyword>
<reference evidence="2 3" key="1">
    <citation type="submission" date="2019-03" db="EMBL/GenBank/DDBJ databases">
        <title>Alkanindiges illinoisensis: a potential pathogenic isolated from ascites of a gastric cancer patient with abdominal metastasis.</title>
        <authorList>
            <person name="Hu X."/>
            <person name="Yang B."/>
            <person name="Yan X."/>
            <person name="Lin L."/>
            <person name="Zhao H."/>
            <person name="Zhou F."/>
            <person name="Su B."/>
            <person name="Chen J."/>
            <person name="Rui Y."/>
            <person name="Wang Q."/>
            <person name="Zheng L."/>
        </authorList>
    </citation>
    <scope>NUCLEOTIDE SEQUENCE [LARGE SCALE GENOMIC DNA]</scope>
    <source>
        <strain evidence="2 3">NFYY 23406</strain>
    </source>
</reference>
<feature type="transmembrane region" description="Helical" evidence="1">
    <location>
        <begin position="76"/>
        <end position="95"/>
    </location>
</feature>
<keyword evidence="1" id="KW-0472">Membrane</keyword>
<evidence type="ECO:0000256" key="1">
    <source>
        <dbReference type="SAM" id="Phobius"/>
    </source>
</evidence>
<dbReference type="Proteomes" id="UP000297834">
    <property type="component" value="Unassembled WGS sequence"/>
</dbReference>
<comment type="caution">
    <text evidence="2">The sequence shown here is derived from an EMBL/GenBank/DDBJ whole genome shotgun (WGS) entry which is preliminary data.</text>
</comment>
<dbReference type="EMBL" id="SNTY01000014">
    <property type="protein sequence ID" value="TEU29353.1"/>
    <property type="molecule type" value="Genomic_DNA"/>
</dbReference>
<dbReference type="OrthoDB" id="9865770at2"/>
<feature type="transmembrane region" description="Helical" evidence="1">
    <location>
        <begin position="38"/>
        <end position="56"/>
    </location>
</feature>
<gene>
    <name evidence="2" type="ORF">E2B99_04660</name>
</gene>
<accession>A0A4Y7XE60</accession>
<evidence type="ECO:0000313" key="2">
    <source>
        <dbReference type="EMBL" id="TEU29353.1"/>
    </source>
</evidence>
<name>A0A4Y7XE60_9GAMM</name>
<keyword evidence="1" id="KW-1133">Transmembrane helix</keyword>